<evidence type="ECO:0000313" key="7">
    <source>
        <dbReference type="EMBL" id="SJZ55000.1"/>
    </source>
</evidence>
<dbReference type="InterPro" id="IPR016036">
    <property type="entry name" value="Malonyl_transacylase_ACP-bd"/>
</dbReference>
<keyword evidence="8" id="KW-1185">Reference proteome</keyword>
<evidence type="ECO:0000256" key="2">
    <source>
        <dbReference type="ARBA" id="ARBA00023315"/>
    </source>
</evidence>
<gene>
    <name evidence="7" type="ORF">SAMN02745118_01172</name>
</gene>
<evidence type="ECO:0000313" key="8">
    <source>
        <dbReference type="Proteomes" id="UP000190625"/>
    </source>
</evidence>
<dbReference type="InterPro" id="IPR004410">
    <property type="entry name" value="Malonyl_CoA-ACP_transAc_FabD"/>
</dbReference>
<dbReference type="Pfam" id="PF00698">
    <property type="entry name" value="Acyl_transf_1"/>
    <property type="match status" value="1"/>
</dbReference>
<dbReference type="SUPFAM" id="SSF55048">
    <property type="entry name" value="Probable ACP-binding domain of malonyl-CoA ACP transacylase"/>
    <property type="match status" value="1"/>
</dbReference>
<dbReference type="SUPFAM" id="SSF52151">
    <property type="entry name" value="FabD/lysophospholipase-like"/>
    <property type="match status" value="1"/>
</dbReference>
<reference evidence="8" key="1">
    <citation type="submission" date="2017-02" db="EMBL/GenBank/DDBJ databases">
        <authorList>
            <person name="Varghese N."/>
            <person name="Submissions S."/>
        </authorList>
    </citation>
    <scope>NUCLEOTIDE SEQUENCE [LARGE SCALE GENOMIC DNA]</scope>
    <source>
        <strain evidence="8">ATCC BAA-73</strain>
    </source>
</reference>
<dbReference type="EMBL" id="FUWM01000008">
    <property type="protein sequence ID" value="SJZ55000.1"/>
    <property type="molecule type" value="Genomic_DNA"/>
</dbReference>
<dbReference type="InterPro" id="IPR016035">
    <property type="entry name" value="Acyl_Trfase/lysoPLipase"/>
</dbReference>
<dbReference type="InterPro" id="IPR014043">
    <property type="entry name" value="Acyl_transferase_dom"/>
</dbReference>
<dbReference type="PANTHER" id="PTHR42681">
    <property type="entry name" value="MALONYL-COA-ACYL CARRIER PROTEIN TRANSACYLASE, MITOCHONDRIAL"/>
    <property type="match status" value="1"/>
</dbReference>
<comment type="catalytic activity">
    <reaction evidence="3 4">
        <text>holo-[ACP] + malonyl-CoA = malonyl-[ACP] + CoA</text>
        <dbReference type="Rhea" id="RHEA:41792"/>
        <dbReference type="Rhea" id="RHEA-COMP:9623"/>
        <dbReference type="Rhea" id="RHEA-COMP:9685"/>
        <dbReference type="ChEBI" id="CHEBI:57287"/>
        <dbReference type="ChEBI" id="CHEBI:57384"/>
        <dbReference type="ChEBI" id="CHEBI:64479"/>
        <dbReference type="ChEBI" id="CHEBI:78449"/>
        <dbReference type="EC" id="2.3.1.39"/>
    </reaction>
</comment>
<evidence type="ECO:0000256" key="1">
    <source>
        <dbReference type="ARBA" id="ARBA00022679"/>
    </source>
</evidence>
<dbReference type="AlphaFoldDB" id="A0A1T4LJT6"/>
<dbReference type="PANTHER" id="PTHR42681:SF1">
    <property type="entry name" value="MALONYL-COA-ACYL CARRIER PROTEIN TRANSACYLASE, MITOCHONDRIAL"/>
    <property type="match status" value="1"/>
</dbReference>
<dbReference type="GO" id="GO:0006633">
    <property type="term" value="P:fatty acid biosynthetic process"/>
    <property type="evidence" value="ECO:0007669"/>
    <property type="project" value="TreeGrafter"/>
</dbReference>
<dbReference type="InterPro" id="IPR001227">
    <property type="entry name" value="Ac_transferase_dom_sf"/>
</dbReference>
<evidence type="ECO:0000256" key="4">
    <source>
        <dbReference type="PIRNR" id="PIRNR000446"/>
    </source>
</evidence>
<sequence length="310" mass="33668">MAEKIAFLFPGQGAQKVGMGKELSAEYPVAKEIFEKADQVLGYEISKLCFDGPKKELAKTENTQPAILTMSTAVNAVLREKGIKPAVVAGHSLGEYSALVASGALDFESAVKLVHKRGKFMEEAVPSGRGAMGAIIGLKRDQVEEVVNRGSEFGIVELANYNTPIQTVISGESEAIEKTLELAKEEGAKKAVKLRVSGPFHSSLMKPAGDNLAAELEKTDISKPDVSIIANVTADYVKKPKEIRNALIKQLNNSIYWVDIINRMIENGVDTVIEVGPGRTLKKFMKRIDRSVNALNVKDVSSLEKTLQKL</sequence>
<proteinExistence type="inferred from homology"/>
<evidence type="ECO:0000259" key="6">
    <source>
        <dbReference type="SMART" id="SM00827"/>
    </source>
</evidence>
<evidence type="ECO:0000256" key="3">
    <source>
        <dbReference type="ARBA" id="ARBA00048462"/>
    </source>
</evidence>
<accession>A0A1T4LJT6</accession>
<dbReference type="NCBIfam" id="TIGR00128">
    <property type="entry name" value="fabD"/>
    <property type="match status" value="1"/>
</dbReference>
<keyword evidence="1 4" id="KW-0808">Transferase</keyword>
<dbReference type="PIRSF" id="PIRSF000446">
    <property type="entry name" value="Mct"/>
    <property type="match status" value="1"/>
</dbReference>
<dbReference type="GO" id="GO:0005829">
    <property type="term" value="C:cytosol"/>
    <property type="evidence" value="ECO:0007669"/>
    <property type="project" value="TreeGrafter"/>
</dbReference>
<organism evidence="7 8">
    <name type="scientific">Selenihalanaerobacter shriftii</name>
    <dbReference type="NCBI Taxonomy" id="142842"/>
    <lineage>
        <taxon>Bacteria</taxon>
        <taxon>Bacillati</taxon>
        <taxon>Bacillota</taxon>
        <taxon>Clostridia</taxon>
        <taxon>Halanaerobiales</taxon>
        <taxon>Halobacteroidaceae</taxon>
        <taxon>Selenihalanaerobacter</taxon>
    </lineage>
</organism>
<dbReference type="InterPro" id="IPR024925">
    <property type="entry name" value="Malonyl_CoA-ACP_transAc"/>
</dbReference>
<protein>
    <recommendedName>
        <fullName evidence="4">Malonyl CoA-acyl carrier protein transacylase</fullName>
        <ecNumber evidence="4">2.3.1.39</ecNumber>
    </recommendedName>
</protein>
<name>A0A1T4LJT6_9FIRM</name>
<dbReference type="EC" id="2.3.1.39" evidence="4"/>
<feature type="active site" evidence="5">
    <location>
        <position position="92"/>
    </location>
</feature>
<dbReference type="GO" id="GO:0004314">
    <property type="term" value="F:[acyl-carrier-protein] S-malonyltransferase activity"/>
    <property type="evidence" value="ECO:0007669"/>
    <property type="project" value="UniProtKB-EC"/>
</dbReference>
<keyword evidence="2 4" id="KW-0012">Acyltransferase</keyword>
<dbReference type="RefSeq" id="WP_078809655.1">
    <property type="nucleotide sequence ID" value="NZ_FUWM01000008.1"/>
</dbReference>
<dbReference type="Gene3D" id="3.40.366.10">
    <property type="entry name" value="Malonyl-Coenzyme A Acyl Carrier Protein, domain 2"/>
    <property type="match status" value="1"/>
</dbReference>
<dbReference type="FunFam" id="3.30.70.250:FF:000001">
    <property type="entry name" value="Malonyl CoA-acyl carrier protein transacylase"/>
    <property type="match status" value="1"/>
</dbReference>
<feature type="active site" evidence="5">
    <location>
        <position position="201"/>
    </location>
</feature>
<feature type="domain" description="Malonyl-CoA:ACP transacylase (MAT)" evidence="6">
    <location>
        <begin position="8"/>
        <end position="300"/>
    </location>
</feature>
<dbReference type="SMART" id="SM00827">
    <property type="entry name" value="PKS_AT"/>
    <property type="match status" value="1"/>
</dbReference>
<dbReference type="STRING" id="142842.SAMN02745118_01172"/>
<dbReference type="InterPro" id="IPR050858">
    <property type="entry name" value="Mal-CoA-ACP_Trans/PKS_FabD"/>
</dbReference>
<dbReference type="OrthoDB" id="9805460at2"/>
<dbReference type="Gene3D" id="3.30.70.250">
    <property type="entry name" value="Malonyl-CoA ACP transacylase, ACP-binding"/>
    <property type="match status" value="1"/>
</dbReference>
<evidence type="ECO:0000256" key="5">
    <source>
        <dbReference type="PIRSR" id="PIRSR000446-1"/>
    </source>
</evidence>
<comment type="similarity">
    <text evidence="4">Belongs to the fabD family.</text>
</comment>
<dbReference type="Proteomes" id="UP000190625">
    <property type="component" value="Unassembled WGS sequence"/>
</dbReference>